<protein>
    <recommendedName>
        <fullName evidence="2">Gag1-like clamp domain-containing protein</fullName>
    </recommendedName>
</protein>
<dbReference type="AlphaFoldDB" id="A0A6H0XSY7"/>
<feature type="domain" description="Gag1-like clamp" evidence="2">
    <location>
        <begin position="108"/>
        <end position="289"/>
    </location>
</feature>
<dbReference type="Proteomes" id="UP000503462">
    <property type="component" value="Chromosome 2"/>
</dbReference>
<dbReference type="OrthoDB" id="5422958at2759"/>
<dbReference type="InterPro" id="IPR053274">
    <property type="entry name" value="Fluconazole_resistance"/>
</dbReference>
<dbReference type="PANTHER" id="PTHR28065:SF1">
    <property type="entry name" value="DUF4050 DOMAIN-CONTAINING PROTEIN"/>
    <property type="match status" value="1"/>
</dbReference>
<gene>
    <name evidence="3" type="ORF">AMS68_003394</name>
</gene>
<proteinExistence type="predicted"/>
<dbReference type="InterPro" id="IPR025124">
    <property type="entry name" value="Gag1-like_clamp"/>
</dbReference>
<dbReference type="Pfam" id="PF13259">
    <property type="entry name" value="clamp_Gag1-like"/>
    <property type="match status" value="1"/>
</dbReference>
<dbReference type="PANTHER" id="PTHR28065">
    <property type="entry name" value="FREQUENIN"/>
    <property type="match status" value="1"/>
</dbReference>
<feature type="compositionally biased region" description="Basic and acidic residues" evidence="1">
    <location>
        <begin position="16"/>
        <end position="25"/>
    </location>
</feature>
<keyword evidence="4" id="KW-1185">Reference proteome</keyword>
<feature type="region of interest" description="Disordered" evidence="1">
    <location>
        <begin position="1"/>
        <end position="25"/>
    </location>
</feature>
<sequence>MHLLDSGTSKEIQQQESKESRRLFKENIRTDWDYPALPAYRTNKSTAITPQHTVGGFKVHQATPPDVLEQIIPEVVDWRERYYGDSDSDMEESEAAASQAKSKTKASYLFEGPDSVGEQLSDRALLHKRKRQKSLAEEMTWNEGLQHFIIRRDLWTGARTVPQIQLMRSSKSAVSSAAEAYNASVSSSPRSSTSMQSDLTHTSRPSTATTSPDPVAMSMKEQLPALDLMVPVMSQLLTAHPVRKKIGPSMYSEIYSKIILQARTPAVPINLLSLSRALVHGWKADGEWPPRPSAPEPSITRKKAHNIKQVVTRVLKISGTDSGKDKKPG</sequence>
<evidence type="ECO:0000313" key="4">
    <source>
        <dbReference type="Proteomes" id="UP000503462"/>
    </source>
</evidence>
<reference evidence="3 4" key="1">
    <citation type="journal article" date="2016" name="Sci. Rep.">
        <title>Peltaster fructicola genome reveals evolution from an invasive phytopathogen to an ectophytic parasite.</title>
        <authorList>
            <person name="Xu C."/>
            <person name="Chen H."/>
            <person name="Gleason M.L."/>
            <person name="Xu J.R."/>
            <person name="Liu H."/>
            <person name="Zhang R."/>
            <person name="Sun G."/>
        </authorList>
    </citation>
    <scope>NUCLEOTIDE SEQUENCE [LARGE SCALE GENOMIC DNA]</scope>
    <source>
        <strain evidence="3 4">LNHT1506</strain>
    </source>
</reference>
<feature type="compositionally biased region" description="Low complexity" evidence="1">
    <location>
        <begin position="181"/>
        <end position="197"/>
    </location>
</feature>
<evidence type="ECO:0000313" key="3">
    <source>
        <dbReference type="EMBL" id="QIW97876.1"/>
    </source>
</evidence>
<organism evidence="3 4">
    <name type="scientific">Peltaster fructicola</name>
    <dbReference type="NCBI Taxonomy" id="286661"/>
    <lineage>
        <taxon>Eukaryota</taxon>
        <taxon>Fungi</taxon>
        <taxon>Dikarya</taxon>
        <taxon>Ascomycota</taxon>
        <taxon>Pezizomycotina</taxon>
        <taxon>Dothideomycetes</taxon>
        <taxon>Dothideomycetes incertae sedis</taxon>
        <taxon>Peltaster</taxon>
    </lineage>
</organism>
<name>A0A6H0XSY7_9PEZI</name>
<feature type="compositionally biased region" description="Polar residues" evidence="1">
    <location>
        <begin position="1"/>
        <end position="15"/>
    </location>
</feature>
<feature type="compositionally biased region" description="Polar residues" evidence="1">
    <location>
        <begin position="198"/>
        <end position="212"/>
    </location>
</feature>
<dbReference type="EMBL" id="CP051140">
    <property type="protein sequence ID" value="QIW97876.1"/>
    <property type="molecule type" value="Genomic_DNA"/>
</dbReference>
<evidence type="ECO:0000259" key="2">
    <source>
        <dbReference type="Pfam" id="PF13259"/>
    </source>
</evidence>
<accession>A0A6H0XSY7</accession>
<evidence type="ECO:0000256" key="1">
    <source>
        <dbReference type="SAM" id="MobiDB-lite"/>
    </source>
</evidence>
<feature type="region of interest" description="Disordered" evidence="1">
    <location>
        <begin position="181"/>
        <end position="214"/>
    </location>
</feature>